<protein>
    <submittedName>
        <fullName evidence="1">VWA domain-containing protein</fullName>
    </submittedName>
</protein>
<sequence length="553" mass="61921">MPKLSNYLLRERSFREFLATMGLDLAQIGLSSVDDFFLFDLDEVERPEEFINKLGAIIKGDSDNKVKSISLMEIIDAELAQATCLTPEMLKTHRQSCKAILNIIKSQGAHFDFSHESGLLELALPDPAYAKMLNLLNYPNLFISAEGKLVFDLKKYLQNAPADLIKIIRDDAKESPLLFLNSNLLKARQIYYATKKLDDGRVEVTPYFFVPHALTPPNYHFVLDVSGSMDSALPELKKSVKSLARQLFEFQPEAELTVTTFSQGVKQIGIYRAGLIERLDSDVDALVIESHTPLYEVTADFVERIISTVKQDNVLLFTDGADNGSKRDSDLRLQKLIRDLAGHSNILVRNKFNVISYRIAQDNLMHDVAQLFFSEVIETSSADFVAAQADPELLMRWAAARELFSIRVVVTDKVGDQSFERYGVSLDMSGQLQALEPRICQPGERLDISVADGNGTLLLNDSKSFVVQEAVHETANESSFIPKFFLDCIDHCIEVARDYITDVARTCPSYFPTEHPNYWQTNGQVFFGKGLPVGYSNCTLQIASSSVPQLGIS</sequence>
<dbReference type="Proteomes" id="UP000809910">
    <property type="component" value="Unassembled WGS sequence"/>
</dbReference>
<keyword evidence="2" id="KW-1185">Reference proteome</keyword>
<dbReference type="CDD" id="cd00198">
    <property type="entry name" value="vWFA"/>
    <property type="match status" value="1"/>
</dbReference>
<comment type="caution">
    <text evidence="1">The sequence shown here is derived from an EMBL/GenBank/DDBJ whole genome shotgun (WGS) entry which is preliminary data.</text>
</comment>
<name>A0ABS1WEG3_9GAMM</name>
<dbReference type="Gene3D" id="3.40.50.410">
    <property type="entry name" value="von Willebrand factor, type A domain"/>
    <property type="match status" value="1"/>
</dbReference>
<dbReference type="SUPFAM" id="SSF53300">
    <property type="entry name" value="vWA-like"/>
    <property type="match status" value="1"/>
</dbReference>
<evidence type="ECO:0000313" key="2">
    <source>
        <dbReference type="Proteomes" id="UP000809910"/>
    </source>
</evidence>
<evidence type="ECO:0000313" key="1">
    <source>
        <dbReference type="EMBL" id="MBL7527750.1"/>
    </source>
</evidence>
<proteinExistence type="predicted"/>
<dbReference type="RefSeq" id="WP_203108704.1">
    <property type="nucleotide sequence ID" value="NZ_JADOBG010000009.1"/>
</dbReference>
<dbReference type="InterPro" id="IPR036465">
    <property type="entry name" value="vWFA_dom_sf"/>
</dbReference>
<accession>A0ABS1WEG3</accession>
<organism evidence="1 2">
    <name type="scientific">Legionella bononiensis</name>
    <dbReference type="NCBI Taxonomy" id="2793102"/>
    <lineage>
        <taxon>Bacteria</taxon>
        <taxon>Pseudomonadati</taxon>
        <taxon>Pseudomonadota</taxon>
        <taxon>Gammaproteobacteria</taxon>
        <taxon>Legionellales</taxon>
        <taxon>Legionellaceae</taxon>
        <taxon>Legionella</taxon>
    </lineage>
</organism>
<gene>
    <name evidence="1" type="ORF">I5282_14390</name>
</gene>
<reference evidence="1 2" key="1">
    <citation type="submission" date="2020-12" db="EMBL/GenBank/DDBJ databases">
        <title>WGS of Legionella: environmental sample.</title>
        <authorList>
            <person name="Cristino S."/>
            <person name="Girolamini L."/>
            <person name="Salaris S."/>
            <person name="Pascale M.R."/>
            <person name="Mazzotta M."/>
            <person name="Orsini M."/>
            <person name="Grottola A."/>
        </authorList>
    </citation>
    <scope>NUCLEOTIDE SEQUENCE [LARGE SCALE GENOMIC DNA]</scope>
    <source>
        <strain evidence="1 2">30cs62</strain>
    </source>
</reference>
<dbReference type="EMBL" id="JADWVN010000026">
    <property type="protein sequence ID" value="MBL7527750.1"/>
    <property type="molecule type" value="Genomic_DNA"/>
</dbReference>